<dbReference type="Proteomes" id="UP000232063">
    <property type="component" value="Chromosome"/>
</dbReference>
<evidence type="ECO:0008006" key="5">
    <source>
        <dbReference type="Google" id="ProtNLM"/>
    </source>
</evidence>
<proteinExistence type="predicted"/>
<accession>A0A2K8NV72</accession>
<evidence type="ECO:0000256" key="2">
    <source>
        <dbReference type="SAM" id="Phobius"/>
    </source>
</evidence>
<dbReference type="EMBL" id="CP024963">
    <property type="protein sequence ID" value="ATZ17446.1"/>
    <property type="molecule type" value="Genomic_DNA"/>
</dbReference>
<dbReference type="InterPro" id="IPR024529">
    <property type="entry name" value="ECF_trnsprt_substrate-spec"/>
</dbReference>
<feature type="transmembrane region" description="Helical" evidence="2">
    <location>
        <begin position="150"/>
        <end position="168"/>
    </location>
</feature>
<name>A0A2K8NV72_9MOLU</name>
<keyword evidence="2" id="KW-0472">Membrane</keyword>
<evidence type="ECO:0000256" key="1">
    <source>
        <dbReference type="SAM" id="MobiDB-lite"/>
    </source>
</evidence>
<evidence type="ECO:0000313" key="4">
    <source>
        <dbReference type="Proteomes" id="UP000232063"/>
    </source>
</evidence>
<dbReference type="AlphaFoldDB" id="A0A2K8NV72"/>
<evidence type="ECO:0000313" key="3">
    <source>
        <dbReference type="EMBL" id="ATZ17446.1"/>
    </source>
</evidence>
<dbReference type="RefSeq" id="WP_025734563.1">
    <property type="nucleotide sequence ID" value="NZ_CP024963.1"/>
</dbReference>
<dbReference type="GO" id="GO:0022857">
    <property type="term" value="F:transmembrane transporter activity"/>
    <property type="evidence" value="ECO:0007669"/>
    <property type="project" value="InterPro"/>
</dbReference>
<dbReference type="OrthoDB" id="396721at2"/>
<feature type="transmembrane region" description="Helical" evidence="2">
    <location>
        <begin position="65"/>
        <end position="85"/>
    </location>
</feature>
<sequence length="270" mass="31606">MKNKEKKSPKDFDLLTETNEAKKEHSETQDHYHDEKHYDAKGNVDYITREDFRIRNHFKYTRRNLILKISLTALFLALSVAAAAIDMALEIIAIPIGQLRLSTRFIDVVVIFLALPVVGPLFGMLIAFVEPWIHLMIDPNHLPLQILVDAITNTIIVLTTWFVFYIAFKNSPIHKDPNKKIDLYKRTIPLIIMFFVSTIIATLLFVFALFIQDKNMVIHADHDHDHIQWENLNWTIIGVVLGMNFLRFAIAYTTFFFIEVRMRPINHRYR</sequence>
<dbReference type="KEGG" id="elj:ELUMI_v1c07240"/>
<feature type="transmembrane region" description="Helical" evidence="2">
    <location>
        <begin position="105"/>
        <end position="129"/>
    </location>
</feature>
<dbReference type="Pfam" id="PF12822">
    <property type="entry name" value="ECF_trnsprt"/>
    <property type="match status" value="1"/>
</dbReference>
<protein>
    <recommendedName>
        <fullName evidence="5">ECF transporter S component</fullName>
    </recommendedName>
</protein>
<keyword evidence="2" id="KW-0812">Transmembrane</keyword>
<gene>
    <name evidence="3" type="ORF">ELUMI_v1c07240</name>
</gene>
<feature type="transmembrane region" description="Helical" evidence="2">
    <location>
        <begin position="188"/>
        <end position="211"/>
    </location>
</feature>
<feature type="transmembrane region" description="Helical" evidence="2">
    <location>
        <begin position="232"/>
        <end position="258"/>
    </location>
</feature>
<feature type="region of interest" description="Disordered" evidence="1">
    <location>
        <begin position="1"/>
        <end position="34"/>
    </location>
</feature>
<reference evidence="3 4" key="1">
    <citation type="submission" date="2017-11" db="EMBL/GenBank/DDBJ databases">
        <title>Genome sequence of Entomoplasma luminosum PIMN-1 (ATCC 49195).</title>
        <authorList>
            <person name="Lo W.-S."/>
            <person name="Gasparich G.E."/>
            <person name="Kuo C.-H."/>
        </authorList>
    </citation>
    <scope>NUCLEOTIDE SEQUENCE [LARGE SCALE GENOMIC DNA]</scope>
    <source>
        <strain evidence="3 4">PIMN-1</strain>
    </source>
</reference>
<keyword evidence="2" id="KW-1133">Transmembrane helix</keyword>
<dbReference type="Gene3D" id="1.10.1760.20">
    <property type="match status" value="1"/>
</dbReference>
<organism evidence="3 4">
    <name type="scientific">Williamsoniiplasma luminosum</name>
    <dbReference type="NCBI Taxonomy" id="214888"/>
    <lineage>
        <taxon>Bacteria</taxon>
        <taxon>Bacillati</taxon>
        <taxon>Mycoplasmatota</taxon>
        <taxon>Mollicutes</taxon>
        <taxon>Entomoplasmatales</taxon>
        <taxon>Williamsoniiplasma</taxon>
    </lineage>
</organism>
<keyword evidence="4" id="KW-1185">Reference proteome</keyword>